<dbReference type="SUPFAM" id="SSF57424">
    <property type="entry name" value="LDL receptor-like module"/>
    <property type="match status" value="1"/>
</dbReference>
<keyword evidence="4" id="KW-0472">Membrane</keyword>
<comment type="caution">
    <text evidence="5">The sequence shown here is derived from an EMBL/GenBank/DDBJ whole genome shotgun (WGS) entry which is preliminary data.</text>
</comment>
<dbReference type="InterPro" id="IPR036055">
    <property type="entry name" value="LDL_receptor-like_sf"/>
</dbReference>
<dbReference type="InterPro" id="IPR002172">
    <property type="entry name" value="LDrepeatLR_classA_rpt"/>
</dbReference>
<dbReference type="Proteomes" id="UP000192578">
    <property type="component" value="Unassembled WGS sequence"/>
</dbReference>
<keyword evidence="4" id="KW-1133">Transmembrane helix</keyword>
<dbReference type="PANTHER" id="PTHR24652">
    <property type="entry name" value="LOW-DENSITY LIPOPROTEIN RECEPTOR CLASS A DOMAIN-CONTAINING PROTEIN 2"/>
    <property type="match status" value="1"/>
</dbReference>
<comment type="caution">
    <text evidence="2">Lacks conserved residue(s) required for the propagation of feature annotation.</text>
</comment>
<organism evidence="5 6">
    <name type="scientific">Hypsibius exemplaris</name>
    <name type="common">Freshwater tardigrade</name>
    <dbReference type="NCBI Taxonomy" id="2072580"/>
    <lineage>
        <taxon>Eukaryota</taxon>
        <taxon>Metazoa</taxon>
        <taxon>Ecdysozoa</taxon>
        <taxon>Tardigrada</taxon>
        <taxon>Eutardigrada</taxon>
        <taxon>Parachela</taxon>
        <taxon>Hypsibioidea</taxon>
        <taxon>Hypsibiidae</taxon>
        <taxon>Hypsibius</taxon>
    </lineage>
</organism>
<feature type="transmembrane region" description="Helical" evidence="4">
    <location>
        <begin position="222"/>
        <end position="252"/>
    </location>
</feature>
<sequence>MRIPDVLCGIDVLLIVRALMPVWVCLSFRSVLADKTLYYQTSPCPNYSLWKKAISLDGAVLKSSSEFHGDCRITFQVPYPDRQRFLLRFESVNIRECHDRLVIYDADDLIDATRLDELSCRSHVDKTRFLYTANAGGYVTIRWYTYNKGKVPSDFRLVITAVSKFTDSVFCGYRCANNYCISAELRCDSEHINHCGDNSDELNCRHHGSEGGGQSKHEARDFLGMSITVTIIITLSVLFVSGVCVCSIALFVCKRNHIPLQQQREEIAHHGHARHHHHHQLHTNTTGNSHGDTTISSSDATSSSARSQTTYTPVLTDFNNPSQHGARIYHGKSRPSPMLSQRCETLTQPYPMAFPGHVVPVPAVPGTPGAQRLTSSGSPQISLANPATSLCPRYASIEGSKKLLYF</sequence>
<dbReference type="Gene3D" id="4.10.400.10">
    <property type="entry name" value="Low-density Lipoprotein Receptor"/>
    <property type="match status" value="1"/>
</dbReference>
<evidence type="ECO:0000256" key="1">
    <source>
        <dbReference type="ARBA" id="ARBA00023157"/>
    </source>
</evidence>
<feature type="region of interest" description="Disordered" evidence="3">
    <location>
        <begin position="269"/>
        <end position="308"/>
    </location>
</feature>
<proteinExistence type="predicted"/>
<dbReference type="PROSITE" id="PS50068">
    <property type="entry name" value="LDLRA_2"/>
    <property type="match status" value="1"/>
</dbReference>
<feature type="compositionally biased region" description="Basic residues" evidence="3">
    <location>
        <begin position="270"/>
        <end position="281"/>
    </location>
</feature>
<dbReference type="AlphaFoldDB" id="A0A1W0WNI9"/>
<dbReference type="SMART" id="SM00192">
    <property type="entry name" value="LDLa"/>
    <property type="match status" value="1"/>
</dbReference>
<keyword evidence="1" id="KW-1015">Disulfide bond</keyword>
<dbReference type="EMBL" id="MTYJ01000070">
    <property type="protein sequence ID" value="OQV16749.1"/>
    <property type="molecule type" value="Genomic_DNA"/>
</dbReference>
<reference evidence="6" key="1">
    <citation type="submission" date="2017-01" db="EMBL/GenBank/DDBJ databases">
        <title>Comparative genomics of anhydrobiosis in the tardigrade Hypsibius dujardini.</title>
        <authorList>
            <person name="Yoshida Y."/>
            <person name="Koutsovoulos G."/>
            <person name="Laetsch D."/>
            <person name="Stevens L."/>
            <person name="Kumar S."/>
            <person name="Horikawa D."/>
            <person name="Ishino K."/>
            <person name="Komine S."/>
            <person name="Tomita M."/>
            <person name="Blaxter M."/>
            <person name="Arakawa K."/>
        </authorList>
    </citation>
    <scope>NUCLEOTIDE SEQUENCE [LARGE SCALE GENOMIC DNA]</scope>
    <source>
        <strain evidence="6">Z151</strain>
    </source>
</reference>
<protein>
    <recommendedName>
        <fullName evidence="7">CUB domain-containing protein</fullName>
    </recommendedName>
</protein>
<keyword evidence="6" id="KW-1185">Reference proteome</keyword>
<accession>A0A1W0WNI9</accession>
<evidence type="ECO:0000256" key="4">
    <source>
        <dbReference type="SAM" id="Phobius"/>
    </source>
</evidence>
<evidence type="ECO:0000313" key="5">
    <source>
        <dbReference type="EMBL" id="OQV16749.1"/>
    </source>
</evidence>
<evidence type="ECO:0000256" key="3">
    <source>
        <dbReference type="SAM" id="MobiDB-lite"/>
    </source>
</evidence>
<keyword evidence="4" id="KW-0812">Transmembrane</keyword>
<dbReference type="CDD" id="cd00112">
    <property type="entry name" value="LDLa"/>
    <property type="match status" value="1"/>
</dbReference>
<feature type="compositionally biased region" description="Low complexity" evidence="3">
    <location>
        <begin position="293"/>
        <end position="308"/>
    </location>
</feature>
<evidence type="ECO:0008006" key="7">
    <source>
        <dbReference type="Google" id="ProtNLM"/>
    </source>
</evidence>
<feature type="compositionally biased region" description="Polar residues" evidence="3">
    <location>
        <begin position="283"/>
        <end position="292"/>
    </location>
</feature>
<dbReference type="InterPro" id="IPR042333">
    <property type="entry name" value="LRAD2/Mig-13-like"/>
</dbReference>
<dbReference type="OrthoDB" id="6514358at2759"/>
<evidence type="ECO:0000256" key="2">
    <source>
        <dbReference type="PROSITE-ProRule" id="PRU00124"/>
    </source>
</evidence>
<name>A0A1W0WNI9_HYPEX</name>
<evidence type="ECO:0000313" key="6">
    <source>
        <dbReference type="Proteomes" id="UP000192578"/>
    </source>
</evidence>
<gene>
    <name evidence="5" type="ORF">BV898_09107</name>
</gene>